<dbReference type="GO" id="GO:0016020">
    <property type="term" value="C:membrane"/>
    <property type="evidence" value="ECO:0007669"/>
    <property type="project" value="InterPro"/>
</dbReference>
<dbReference type="Pfam" id="PF04030">
    <property type="entry name" value="ALO"/>
    <property type="match status" value="1"/>
</dbReference>
<dbReference type="Gene3D" id="3.30.70.2520">
    <property type="match status" value="1"/>
</dbReference>
<dbReference type="PANTHER" id="PTHR43762">
    <property type="entry name" value="L-GULONOLACTONE OXIDASE"/>
    <property type="match status" value="1"/>
</dbReference>
<dbReference type="Gene3D" id="1.10.45.10">
    <property type="entry name" value="Vanillyl-alcohol Oxidase, Chain A, domain 4"/>
    <property type="match status" value="1"/>
</dbReference>
<evidence type="ECO:0000256" key="1">
    <source>
        <dbReference type="ARBA" id="ARBA00022827"/>
    </source>
</evidence>
<evidence type="ECO:0000259" key="3">
    <source>
        <dbReference type="PROSITE" id="PS51387"/>
    </source>
</evidence>
<dbReference type="EMBL" id="CP046045">
    <property type="protein sequence ID" value="QGM26905.1"/>
    <property type="molecule type" value="Genomic_DNA"/>
</dbReference>
<accession>A0AAP9GU36</accession>
<dbReference type="InterPro" id="IPR010031">
    <property type="entry name" value="FAD_lactone_oxidase-like"/>
</dbReference>
<organism evidence="4 5">
    <name type="scientific">Acinetobacter towneri</name>
    <dbReference type="NCBI Taxonomy" id="202956"/>
    <lineage>
        <taxon>Bacteria</taxon>
        <taxon>Pseudomonadati</taxon>
        <taxon>Pseudomonadota</taxon>
        <taxon>Gammaproteobacteria</taxon>
        <taxon>Moraxellales</taxon>
        <taxon>Moraxellaceae</taxon>
        <taxon>Acinetobacter</taxon>
    </lineage>
</organism>
<dbReference type="InterPro" id="IPR007173">
    <property type="entry name" value="ALO_C"/>
</dbReference>
<evidence type="ECO:0000313" key="5">
    <source>
        <dbReference type="Proteomes" id="UP000405075"/>
    </source>
</evidence>
<dbReference type="InterPro" id="IPR016167">
    <property type="entry name" value="FAD-bd_PCMH_sub1"/>
</dbReference>
<dbReference type="Gene3D" id="3.30.43.10">
    <property type="entry name" value="Uridine Diphospho-n-acetylenolpyruvylglucosamine Reductase, domain 2"/>
    <property type="match status" value="1"/>
</dbReference>
<dbReference type="PIRSF" id="PIRSF000136">
    <property type="entry name" value="LGO_GLO"/>
    <property type="match status" value="1"/>
</dbReference>
<proteinExistence type="predicted"/>
<dbReference type="PROSITE" id="PS51387">
    <property type="entry name" value="FAD_PCMH"/>
    <property type="match status" value="1"/>
</dbReference>
<dbReference type="Pfam" id="PF01565">
    <property type="entry name" value="FAD_binding_4"/>
    <property type="match status" value="1"/>
</dbReference>
<sequence>MKQRWSNWSGKQTAYPDFLQPKNVDELKKIVRKHDKIRMVGAGHSFSPLATTDDVMVNLDHIQGVHQFNAQKQQCTLHAGTRLYKLGECLAPIHQALQNQGDIDHQSLAGVVATGTHGTGVDLPCLSALVTDFELLTAEGEVLQCSPEHNAEIFQAGRVALGSFGVMTKITLQNRSRYKLKEQLRLCALSDIYQYIDRWKHQHRHIEFWAFLHSDQVILKTLDESRGLTDPRPQHWLSEDRLLNFCSEITRVFPQLNPYLQSLLGVFIKPSTHVDWSSQIFPTPRNTKFNEMEYQLPAEQGLACLEELLAVLKQQRVAMFFPIEFRYVKGDDIWLSPFYGRDSVSISIHQFYKQDCQHIFKWVEPILQKYQGRPHWGKLHSMQADQLRELYPKWDDFMQLREQLDPQQKWINPYLRQIFTIPSLSAA</sequence>
<dbReference type="InterPro" id="IPR016169">
    <property type="entry name" value="FAD-bd_PCMH_sub2"/>
</dbReference>
<feature type="domain" description="FAD-binding PCMH-type" evidence="3">
    <location>
        <begin position="8"/>
        <end position="177"/>
    </location>
</feature>
<dbReference type="InterPro" id="IPR016171">
    <property type="entry name" value="Vanillyl_alc_oxidase_C-sub2"/>
</dbReference>
<evidence type="ECO:0000313" key="4">
    <source>
        <dbReference type="EMBL" id="QGM26905.1"/>
    </source>
</evidence>
<reference evidence="5" key="1">
    <citation type="submission" date="2019-11" db="EMBL/GenBank/DDBJ databases">
        <title>Escherichia coli 1916D6.</title>
        <authorList>
            <person name="Yao H."/>
            <person name="Du X."/>
            <person name="Yu R."/>
            <person name="Li A."/>
        </authorList>
    </citation>
    <scope>NUCLEOTIDE SEQUENCE [LARGE SCALE GENOMIC DNA]</scope>
    <source>
        <strain evidence="5">19110F47</strain>
    </source>
</reference>
<evidence type="ECO:0000256" key="2">
    <source>
        <dbReference type="ARBA" id="ARBA00023002"/>
    </source>
</evidence>
<gene>
    <name evidence="4" type="ORF">GJD93_03995</name>
</gene>
<protein>
    <submittedName>
        <fullName evidence="4">FAD-binding protein</fullName>
    </submittedName>
</protein>
<dbReference type="RefSeq" id="WP_131260750.1">
    <property type="nucleotide sequence ID" value="NZ_CP046045.1"/>
</dbReference>
<dbReference type="PANTHER" id="PTHR43762:SF1">
    <property type="entry name" value="D-ARABINONO-1,4-LACTONE OXIDASE"/>
    <property type="match status" value="1"/>
</dbReference>
<keyword evidence="2" id="KW-0560">Oxidoreductase</keyword>
<dbReference type="Gene3D" id="3.30.465.10">
    <property type="match status" value="1"/>
</dbReference>
<dbReference type="InterPro" id="IPR016166">
    <property type="entry name" value="FAD-bd_PCMH"/>
</dbReference>
<dbReference type="InterPro" id="IPR006094">
    <property type="entry name" value="Oxid_FAD_bind_N"/>
</dbReference>
<dbReference type="SUPFAM" id="SSF56176">
    <property type="entry name" value="FAD-binding/transporter-associated domain-like"/>
    <property type="match status" value="1"/>
</dbReference>
<dbReference type="InterPro" id="IPR036318">
    <property type="entry name" value="FAD-bd_PCMH-like_sf"/>
</dbReference>
<dbReference type="NCBIfam" id="TIGR01679">
    <property type="entry name" value="bact_FAD_ox"/>
    <property type="match status" value="1"/>
</dbReference>
<dbReference type="AlphaFoldDB" id="A0AAP9GU36"/>
<name>A0AAP9GU36_9GAMM</name>
<keyword evidence="1" id="KW-0285">Flavoprotein</keyword>
<dbReference type="GO" id="GO:0003885">
    <property type="term" value="F:D-arabinono-1,4-lactone oxidase activity"/>
    <property type="evidence" value="ECO:0007669"/>
    <property type="project" value="InterPro"/>
</dbReference>
<keyword evidence="1" id="KW-0274">FAD</keyword>
<dbReference type="GO" id="GO:0071949">
    <property type="term" value="F:FAD binding"/>
    <property type="evidence" value="ECO:0007669"/>
    <property type="project" value="InterPro"/>
</dbReference>
<dbReference type="Proteomes" id="UP000405075">
    <property type="component" value="Chromosome"/>
</dbReference>